<reference evidence="1 2" key="1">
    <citation type="submission" date="2019-03" db="EMBL/GenBank/DDBJ databases">
        <title>Comparative genomic analyses of the sweetpotato soil rot pathogen, Streptomyces ipomoeae.</title>
        <authorList>
            <person name="Ruschel Soares N."/>
            <person name="Badger J.H."/>
            <person name="Huguet-Tapia J.C."/>
            <person name="Clark C.A."/>
            <person name="Pettis G.S."/>
        </authorList>
    </citation>
    <scope>NUCLEOTIDE SEQUENCE [LARGE SCALE GENOMIC DNA]</scope>
    <source>
        <strain evidence="1 2">88-35</strain>
    </source>
</reference>
<proteinExistence type="predicted"/>
<dbReference type="EMBL" id="SPAZ01000228">
    <property type="protein sequence ID" value="TQE27426.1"/>
    <property type="molecule type" value="Genomic_DNA"/>
</dbReference>
<dbReference type="GeneID" id="301696817"/>
<accession>A0A540PFP1</accession>
<sequence>MGSVIVGVIGTLLGVLIGGALQQVQALHSHKWQREDVLNDAKRRIYTEYLRSISASYSQARSGERKRSEDASLRAATAEITILSGNEIHKPAGDLTERVLAVHSRIAAGSGVTDAEVDDVDQQRRRLIDLFKSDLGVTDHPRRYSR</sequence>
<dbReference type="RefSeq" id="WP_009294523.1">
    <property type="nucleotide sequence ID" value="NZ_CP182305.1"/>
</dbReference>
<evidence type="ECO:0000313" key="1">
    <source>
        <dbReference type="EMBL" id="TQE27426.1"/>
    </source>
</evidence>
<evidence type="ECO:0000313" key="2">
    <source>
        <dbReference type="Proteomes" id="UP000318720"/>
    </source>
</evidence>
<protein>
    <submittedName>
        <fullName evidence="1">Uncharacterized protein</fullName>
    </submittedName>
</protein>
<name>A0A540PFP1_9ACTN</name>
<dbReference type="Proteomes" id="UP000318720">
    <property type="component" value="Unassembled WGS sequence"/>
</dbReference>
<gene>
    <name evidence="1" type="ORF">Sipo8835_27405</name>
</gene>
<organism evidence="1 2">
    <name type="scientific">Streptomyces ipomoeae</name>
    <dbReference type="NCBI Taxonomy" id="103232"/>
    <lineage>
        <taxon>Bacteria</taxon>
        <taxon>Bacillati</taxon>
        <taxon>Actinomycetota</taxon>
        <taxon>Actinomycetes</taxon>
        <taxon>Kitasatosporales</taxon>
        <taxon>Streptomycetaceae</taxon>
        <taxon>Streptomyces</taxon>
    </lineage>
</organism>
<comment type="caution">
    <text evidence="1">The sequence shown here is derived from an EMBL/GenBank/DDBJ whole genome shotgun (WGS) entry which is preliminary data.</text>
</comment>
<dbReference type="AlphaFoldDB" id="A0A540PFP1"/>